<evidence type="ECO:0000259" key="9">
    <source>
        <dbReference type="Pfam" id="PF01555"/>
    </source>
</evidence>
<dbReference type="GO" id="GO:0008170">
    <property type="term" value="F:N-methyltransferase activity"/>
    <property type="evidence" value="ECO:0007669"/>
    <property type="project" value="InterPro"/>
</dbReference>
<keyword evidence="6" id="KW-0238">DNA-binding</keyword>
<evidence type="ECO:0000256" key="8">
    <source>
        <dbReference type="RuleBase" id="RU362026"/>
    </source>
</evidence>
<comment type="similarity">
    <text evidence="1 8">Belongs to the N(4)/N(6)-methyltransferase family.</text>
</comment>
<keyword evidence="2 11" id="KW-0489">Methyltransferase</keyword>
<keyword evidence="3 11" id="KW-0808">Transferase</keyword>
<dbReference type="FunFam" id="3.40.50.150:FF:000276">
    <property type="entry name" value="Methyltransferase"/>
    <property type="match status" value="1"/>
</dbReference>
<dbReference type="PANTHER" id="PTHR13370:SF3">
    <property type="entry name" value="TRNA (GUANINE(10)-N2)-METHYLTRANSFERASE HOMOLOG"/>
    <property type="match status" value="1"/>
</dbReference>
<dbReference type="InterPro" id="IPR002052">
    <property type="entry name" value="DNA_methylase_N6_adenine_CS"/>
</dbReference>
<evidence type="ECO:0000256" key="6">
    <source>
        <dbReference type="ARBA" id="ARBA00023125"/>
    </source>
</evidence>
<evidence type="ECO:0000256" key="4">
    <source>
        <dbReference type="ARBA" id="ARBA00022691"/>
    </source>
</evidence>
<dbReference type="InterPro" id="IPR001091">
    <property type="entry name" value="RM_Methyltransferase"/>
</dbReference>
<dbReference type="RefSeq" id="WP_169623513.1">
    <property type="nucleotide sequence ID" value="NZ_JABBNT010000001.1"/>
</dbReference>
<evidence type="ECO:0000256" key="2">
    <source>
        <dbReference type="ARBA" id="ARBA00022603"/>
    </source>
</evidence>
<feature type="domain" description="RAMA" evidence="10">
    <location>
        <begin position="258"/>
        <end position="357"/>
    </location>
</feature>
<evidence type="ECO:0000313" key="12">
    <source>
        <dbReference type="Proteomes" id="UP000539372"/>
    </source>
</evidence>
<dbReference type="SUPFAM" id="SSF53335">
    <property type="entry name" value="S-adenosyl-L-methionine-dependent methyltransferases"/>
    <property type="match status" value="1"/>
</dbReference>
<accession>A0A7Y0DXE4</accession>
<dbReference type="PANTHER" id="PTHR13370">
    <property type="entry name" value="RNA METHYLASE-RELATED"/>
    <property type="match status" value="1"/>
</dbReference>
<comment type="caution">
    <text evidence="11">The sequence shown here is derived from an EMBL/GenBank/DDBJ whole genome shotgun (WGS) entry which is preliminary data.</text>
</comment>
<evidence type="ECO:0000256" key="3">
    <source>
        <dbReference type="ARBA" id="ARBA00022679"/>
    </source>
</evidence>
<dbReference type="EMBL" id="JABBNT010000001">
    <property type="protein sequence ID" value="NMM43218.1"/>
    <property type="molecule type" value="Genomic_DNA"/>
</dbReference>
<feature type="domain" description="DNA methylase N-4/N-6" evidence="9">
    <location>
        <begin position="26"/>
        <end position="247"/>
    </location>
</feature>
<reference evidence="11 12" key="1">
    <citation type="submission" date="2020-04" db="EMBL/GenBank/DDBJ databases">
        <title>Rhodospirillaceae bacterium KN72 isolated from deep sea.</title>
        <authorList>
            <person name="Zhang D.-C."/>
        </authorList>
    </citation>
    <scope>NUCLEOTIDE SEQUENCE [LARGE SCALE GENOMIC DNA]</scope>
    <source>
        <strain evidence="11 12">KN72</strain>
    </source>
</reference>
<proteinExistence type="inferred from homology"/>
<sequence length="359" mass="40771">MKKLPENQILKGDCIEVMRSLPEESVDMIFADPPYNLQLSGSLYRPNNSKVDAVDDEWDKFDSFDAYDRFTRDWLAAARRVLKPSGTIWVIGSYHNIFRVGTALQNMGFWVLNDIVWVKTNPMPNFKGRRFTNAHETMLWCSKDQDARYTFNYEAMKALNDDLQMRSDWTMPICNGGERIKDDNGDKAHPTQKPEALLHRVLLSSTEPGQVVLDPFLGSGTTAAMAKRLGRRWIGIEREDKYIEVAKRRIAAEVPVTDREAIQHTTPKRKEPRIPFGLLVERGMLTPGTVLVSPCKRFTAKVRADGTIISAEHRGSIHQVGAAVQGAPSCNGWTYWQLPTDRTAVPIDAFRQKIRAELH</sequence>
<dbReference type="PROSITE" id="PS00092">
    <property type="entry name" value="N6_MTASE"/>
    <property type="match status" value="1"/>
</dbReference>
<dbReference type="GO" id="GO:0009007">
    <property type="term" value="F:site-specific DNA-methyltransferase (adenine-specific) activity"/>
    <property type="evidence" value="ECO:0007669"/>
    <property type="project" value="UniProtKB-EC"/>
</dbReference>
<dbReference type="Pfam" id="PF01555">
    <property type="entry name" value="N6_N4_Mtase"/>
    <property type="match status" value="1"/>
</dbReference>
<dbReference type="EC" id="2.1.1.-" evidence="8"/>
<dbReference type="GO" id="GO:0005737">
    <property type="term" value="C:cytoplasm"/>
    <property type="evidence" value="ECO:0007669"/>
    <property type="project" value="TreeGrafter"/>
</dbReference>
<organism evidence="11 12">
    <name type="scientific">Pacificispira spongiicola</name>
    <dbReference type="NCBI Taxonomy" id="2729598"/>
    <lineage>
        <taxon>Bacteria</taxon>
        <taxon>Pseudomonadati</taxon>
        <taxon>Pseudomonadota</taxon>
        <taxon>Alphaproteobacteria</taxon>
        <taxon>Rhodospirillales</taxon>
        <taxon>Rhodospirillaceae</taxon>
        <taxon>Pacificispira</taxon>
    </lineage>
</organism>
<gene>
    <name evidence="11" type="ORF">HH303_01930</name>
</gene>
<evidence type="ECO:0000256" key="7">
    <source>
        <dbReference type="ARBA" id="ARBA00047942"/>
    </source>
</evidence>
<dbReference type="GO" id="GO:0032259">
    <property type="term" value="P:methylation"/>
    <property type="evidence" value="ECO:0007669"/>
    <property type="project" value="UniProtKB-KW"/>
</dbReference>
<dbReference type="PRINTS" id="PR00508">
    <property type="entry name" value="S21N4MTFRASE"/>
</dbReference>
<keyword evidence="5" id="KW-0235">DNA replication</keyword>
<evidence type="ECO:0000259" key="10">
    <source>
        <dbReference type="Pfam" id="PF18755"/>
    </source>
</evidence>
<protein>
    <recommendedName>
        <fullName evidence="8">Methyltransferase</fullName>
        <ecNumber evidence="8">2.1.1.-</ecNumber>
    </recommendedName>
</protein>
<name>A0A7Y0DXE4_9PROT</name>
<keyword evidence="12" id="KW-1185">Reference proteome</keyword>
<dbReference type="Pfam" id="PF18755">
    <property type="entry name" value="RAMA"/>
    <property type="match status" value="1"/>
</dbReference>
<keyword evidence="4" id="KW-0949">S-adenosyl-L-methionine</keyword>
<dbReference type="Proteomes" id="UP000539372">
    <property type="component" value="Unassembled WGS sequence"/>
</dbReference>
<dbReference type="AlphaFoldDB" id="A0A7Y0DXE4"/>
<evidence type="ECO:0000256" key="5">
    <source>
        <dbReference type="ARBA" id="ARBA00022705"/>
    </source>
</evidence>
<dbReference type="InterPro" id="IPR029063">
    <property type="entry name" value="SAM-dependent_MTases_sf"/>
</dbReference>
<dbReference type="InterPro" id="IPR002941">
    <property type="entry name" value="DNA_methylase_N4/N6"/>
</dbReference>
<dbReference type="InterPro" id="IPR040843">
    <property type="entry name" value="RAMA"/>
</dbReference>
<dbReference type="Gene3D" id="3.40.50.150">
    <property type="entry name" value="Vaccinia Virus protein VP39"/>
    <property type="match status" value="1"/>
</dbReference>
<comment type="catalytic activity">
    <reaction evidence="7">
        <text>a 2'-deoxyadenosine in DNA + S-adenosyl-L-methionine = an N(6)-methyl-2'-deoxyadenosine in DNA + S-adenosyl-L-homocysteine + H(+)</text>
        <dbReference type="Rhea" id="RHEA:15197"/>
        <dbReference type="Rhea" id="RHEA-COMP:12418"/>
        <dbReference type="Rhea" id="RHEA-COMP:12419"/>
        <dbReference type="ChEBI" id="CHEBI:15378"/>
        <dbReference type="ChEBI" id="CHEBI:57856"/>
        <dbReference type="ChEBI" id="CHEBI:59789"/>
        <dbReference type="ChEBI" id="CHEBI:90615"/>
        <dbReference type="ChEBI" id="CHEBI:90616"/>
        <dbReference type="EC" id="2.1.1.72"/>
    </reaction>
</comment>
<dbReference type="GO" id="GO:0006260">
    <property type="term" value="P:DNA replication"/>
    <property type="evidence" value="ECO:0007669"/>
    <property type="project" value="UniProtKB-KW"/>
</dbReference>
<dbReference type="GO" id="GO:0003677">
    <property type="term" value="F:DNA binding"/>
    <property type="evidence" value="ECO:0007669"/>
    <property type="project" value="UniProtKB-KW"/>
</dbReference>
<evidence type="ECO:0000256" key="1">
    <source>
        <dbReference type="ARBA" id="ARBA00006594"/>
    </source>
</evidence>
<evidence type="ECO:0000313" key="11">
    <source>
        <dbReference type="EMBL" id="NMM43218.1"/>
    </source>
</evidence>